<keyword evidence="2" id="KW-1185">Reference proteome</keyword>
<organism evidence="1 2">
    <name type="scientific">Choristoneura fumiferana</name>
    <name type="common">Spruce budworm moth</name>
    <name type="synonym">Archips fumiferana</name>
    <dbReference type="NCBI Taxonomy" id="7141"/>
    <lineage>
        <taxon>Eukaryota</taxon>
        <taxon>Metazoa</taxon>
        <taxon>Ecdysozoa</taxon>
        <taxon>Arthropoda</taxon>
        <taxon>Hexapoda</taxon>
        <taxon>Insecta</taxon>
        <taxon>Pterygota</taxon>
        <taxon>Neoptera</taxon>
        <taxon>Endopterygota</taxon>
        <taxon>Lepidoptera</taxon>
        <taxon>Glossata</taxon>
        <taxon>Ditrysia</taxon>
        <taxon>Tortricoidea</taxon>
        <taxon>Tortricidae</taxon>
        <taxon>Tortricinae</taxon>
        <taxon>Choristoneura</taxon>
    </lineage>
</organism>
<reference evidence="1 2" key="1">
    <citation type="journal article" date="2022" name="Genome Biol. Evol.">
        <title>The Spruce Budworm Genome: Reconstructing the Evolutionary History of Antifreeze Proteins.</title>
        <authorList>
            <person name="Beliveau C."/>
            <person name="Gagne P."/>
            <person name="Picq S."/>
            <person name="Vernygora O."/>
            <person name="Keeling C.I."/>
            <person name="Pinkney K."/>
            <person name="Doucet D."/>
            <person name="Wen F."/>
            <person name="Johnston J.S."/>
            <person name="Maaroufi H."/>
            <person name="Boyle B."/>
            <person name="Laroche J."/>
            <person name="Dewar K."/>
            <person name="Juretic N."/>
            <person name="Blackburn G."/>
            <person name="Nisole A."/>
            <person name="Brunet B."/>
            <person name="Brandao M."/>
            <person name="Lumley L."/>
            <person name="Duan J."/>
            <person name="Quan G."/>
            <person name="Lucarotti C.J."/>
            <person name="Roe A.D."/>
            <person name="Sperling F.A.H."/>
            <person name="Levesque R.C."/>
            <person name="Cusson M."/>
        </authorList>
    </citation>
    <scope>NUCLEOTIDE SEQUENCE [LARGE SCALE GENOMIC DNA]</scope>
    <source>
        <strain evidence="1">Glfc:IPQL:Cfum</strain>
    </source>
</reference>
<name>A0ACC0J9Q0_CHOFU</name>
<dbReference type="EMBL" id="CM046113">
    <property type="protein sequence ID" value="KAI8420863.1"/>
    <property type="molecule type" value="Genomic_DNA"/>
</dbReference>
<evidence type="ECO:0000313" key="1">
    <source>
        <dbReference type="EMBL" id="KAI8420863.1"/>
    </source>
</evidence>
<dbReference type="Proteomes" id="UP001064048">
    <property type="component" value="Chromosome 13"/>
</dbReference>
<comment type="caution">
    <text evidence="1">The sequence shown here is derived from an EMBL/GenBank/DDBJ whole genome shotgun (WGS) entry which is preliminary data.</text>
</comment>
<sequence>MVPGRNLTVTERNRMVFLRDEGRNISQIADELNLTWDKYTTGDAFFVARTNATCNTGCVNIISGLPGGFSPADTAACTTCDSAFNARAQGRSRGRGPRRGRARRDIEPTPPLPPRVPRPWPGQPGPPTPPRPPKRPRPEQEDTKPTSPLPPKDPRPRPGQPGPPTPPRPPKRPRPDRSKKISNRSLRFHRGILGLGQASQDLRRHPGLQSAHFRSNFKMQPSSTPKPSGPHFPSCYESISVDSGLLKEVADVMGLCLSFDCGDCDVCCNPCCLALSACCLVPCLCPNACGQQQQPGQTIHVHHPPVVVEQPPPPPGYPYPPPPGAYPGYPPPPDHGYPGYPPQPGYPQPPGPMYRMGCNISCRPCCCCCIPCLCCDCCADPPNQTVVVHHHHPPNPTTVVVEQPPPPYRK</sequence>
<proteinExistence type="predicted"/>
<accession>A0ACC0J9Q0</accession>
<gene>
    <name evidence="1" type="ORF">MSG28_008055</name>
</gene>
<protein>
    <submittedName>
        <fullName evidence="1">Uncharacterized protein</fullName>
    </submittedName>
</protein>
<evidence type="ECO:0000313" key="2">
    <source>
        <dbReference type="Proteomes" id="UP001064048"/>
    </source>
</evidence>